<evidence type="ECO:0000313" key="6">
    <source>
        <dbReference type="Proteomes" id="UP001283361"/>
    </source>
</evidence>
<keyword evidence="6" id="KW-1185">Reference proteome</keyword>
<dbReference type="FunFam" id="2.30.30.40:FF:000172">
    <property type="entry name" value="Amphiphysin, isoform B"/>
    <property type="match status" value="1"/>
</dbReference>
<dbReference type="SUPFAM" id="SSF50044">
    <property type="entry name" value="SH3-domain"/>
    <property type="match status" value="1"/>
</dbReference>
<feature type="domain" description="SH3" evidence="4">
    <location>
        <begin position="147"/>
        <end position="213"/>
    </location>
</feature>
<sequence length="214" mass="23165">MHTSGYTNGDEQTSSTAAATSAASSHPTTTTGGWSGEGDTASEATLPTTGSEITSNEGKNKLDNGDLSSPDDNNVYEEPKQPARPKVPPTPAKRDEIPTTSKSEQSDNNEENEDDNGEEKSQTQDEDPSDLYSFPPSNRPASTPPPNTMYQVQATHKYTGEDVDELTFDPGEIIFVIPFENPEEQDDGWQMGIKQSDGIKGVFPENFTTRVQTS</sequence>
<evidence type="ECO:0000256" key="2">
    <source>
        <dbReference type="PROSITE-ProRule" id="PRU00192"/>
    </source>
</evidence>
<dbReference type="InterPro" id="IPR001452">
    <property type="entry name" value="SH3_domain"/>
</dbReference>
<dbReference type="Pfam" id="PF14604">
    <property type="entry name" value="SH3_9"/>
    <property type="match status" value="1"/>
</dbReference>
<dbReference type="CDD" id="cd11790">
    <property type="entry name" value="SH3_Amphiphysin"/>
    <property type="match status" value="1"/>
</dbReference>
<dbReference type="Gene3D" id="2.30.30.40">
    <property type="entry name" value="SH3 Domains"/>
    <property type="match status" value="1"/>
</dbReference>
<dbReference type="InterPro" id="IPR003005">
    <property type="entry name" value="Amphiphysin"/>
</dbReference>
<evidence type="ECO:0000256" key="3">
    <source>
        <dbReference type="SAM" id="MobiDB-lite"/>
    </source>
</evidence>
<evidence type="ECO:0000313" key="5">
    <source>
        <dbReference type="EMBL" id="KAK3787682.1"/>
    </source>
</evidence>
<dbReference type="AlphaFoldDB" id="A0AAE1DYR2"/>
<keyword evidence="1 2" id="KW-0728">SH3 domain</keyword>
<dbReference type="InterPro" id="IPR036028">
    <property type="entry name" value="SH3-like_dom_sf"/>
</dbReference>
<accession>A0AAE1DYR2</accession>
<gene>
    <name evidence="5" type="ORF">RRG08_031911</name>
</gene>
<dbReference type="GO" id="GO:0005886">
    <property type="term" value="C:plasma membrane"/>
    <property type="evidence" value="ECO:0007669"/>
    <property type="project" value="TreeGrafter"/>
</dbReference>
<protein>
    <recommendedName>
        <fullName evidence="4">SH3 domain-containing protein</fullName>
    </recommendedName>
</protein>
<evidence type="ECO:0000256" key="1">
    <source>
        <dbReference type="ARBA" id="ARBA00022443"/>
    </source>
</evidence>
<dbReference type="PANTHER" id="PTHR46514">
    <property type="entry name" value="AMPHIPHYSIN"/>
    <property type="match status" value="1"/>
</dbReference>
<feature type="compositionally biased region" description="Polar residues" evidence="3">
    <location>
        <begin position="42"/>
        <end position="57"/>
    </location>
</feature>
<organism evidence="5 6">
    <name type="scientific">Elysia crispata</name>
    <name type="common">lettuce slug</name>
    <dbReference type="NCBI Taxonomy" id="231223"/>
    <lineage>
        <taxon>Eukaryota</taxon>
        <taxon>Metazoa</taxon>
        <taxon>Spiralia</taxon>
        <taxon>Lophotrochozoa</taxon>
        <taxon>Mollusca</taxon>
        <taxon>Gastropoda</taxon>
        <taxon>Heterobranchia</taxon>
        <taxon>Euthyneura</taxon>
        <taxon>Panpulmonata</taxon>
        <taxon>Sacoglossa</taxon>
        <taxon>Placobranchoidea</taxon>
        <taxon>Plakobranchidae</taxon>
        <taxon>Elysia</taxon>
    </lineage>
</organism>
<feature type="compositionally biased region" description="Acidic residues" evidence="3">
    <location>
        <begin position="107"/>
        <end position="117"/>
    </location>
</feature>
<name>A0AAE1DYR2_9GAST</name>
<dbReference type="PROSITE" id="PS50002">
    <property type="entry name" value="SH3"/>
    <property type="match status" value="1"/>
</dbReference>
<feature type="compositionally biased region" description="Low complexity" evidence="3">
    <location>
        <begin position="13"/>
        <end position="31"/>
    </location>
</feature>
<dbReference type="GO" id="GO:0005543">
    <property type="term" value="F:phospholipid binding"/>
    <property type="evidence" value="ECO:0007669"/>
    <property type="project" value="TreeGrafter"/>
</dbReference>
<comment type="caution">
    <text evidence="5">The sequence shown here is derived from an EMBL/GenBank/DDBJ whole genome shotgun (WGS) entry which is preliminary data.</text>
</comment>
<reference evidence="5" key="1">
    <citation type="journal article" date="2023" name="G3 (Bethesda)">
        <title>A reference genome for the long-term kleptoplast-retaining sea slug Elysia crispata morphotype clarki.</title>
        <authorList>
            <person name="Eastman K.E."/>
            <person name="Pendleton A.L."/>
            <person name="Shaikh M.A."/>
            <person name="Suttiyut T."/>
            <person name="Ogas R."/>
            <person name="Tomko P."/>
            <person name="Gavelis G."/>
            <person name="Widhalm J.R."/>
            <person name="Wisecaver J.H."/>
        </authorList>
    </citation>
    <scope>NUCLEOTIDE SEQUENCE</scope>
    <source>
        <strain evidence="5">ECLA1</strain>
    </source>
</reference>
<feature type="region of interest" description="Disordered" evidence="3">
    <location>
        <begin position="1"/>
        <end position="155"/>
    </location>
</feature>
<feature type="compositionally biased region" description="Polar residues" evidence="3">
    <location>
        <begin position="1"/>
        <end position="12"/>
    </location>
</feature>
<dbReference type="Proteomes" id="UP001283361">
    <property type="component" value="Unassembled WGS sequence"/>
</dbReference>
<proteinExistence type="predicted"/>
<dbReference type="EMBL" id="JAWDGP010001847">
    <property type="protein sequence ID" value="KAK3787682.1"/>
    <property type="molecule type" value="Genomic_DNA"/>
</dbReference>
<evidence type="ECO:0000259" key="4">
    <source>
        <dbReference type="PROSITE" id="PS50002"/>
    </source>
</evidence>
<dbReference type="PANTHER" id="PTHR46514:SF3">
    <property type="entry name" value="AMPHIPHYSIN"/>
    <property type="match status" value="1"/>
</dbReference>
<dbReference type="SMART" id="SM00326">
    <property type="entry name" value="SH3"/>
    <property type="match status" value="1"/>
</dbReference>